<reference evidence="1 2" key="2">
    <citation type="submission" date="2008-08" db="EMBL/GenBank/DDBJ databases">
        <authorList>
            <person name="Fulton L."/>
            <person name="Clifton S."/>
            <person name="Fulton B."/>
            <person name="Xu J."/>
            <person name="Minx P."/>
            <person name="Pepin K.H."/>
            <person name="Johnson M."/>
            <person name="Bhonagiri V."/>
            <person name="Nash W.E."/>
            <person name="Mardis E.R."/>
            <person name="Wilson R.K."/>
        </authorList>
    </citation>
    <scope>NUCLEOTIDE SEQUENCE [LARGE SCALE GENOMIC DNA]</scope>
    <source>
        <strain evidence="1 2">ATCC 29176</strain>
    </source>
</reference>
<organism evidence="1 2">
    <name type="scientific">[Ruminococcus] lactaris ATCC 29176</name>
    <dbReference type="NCBI Taxonomy" id="471875"/>
    <lineage>
        <taxon>Bacteria</taxon>
        <taxon>Bacillati</taxon>
        <taxon>Bacillota</taxon>
        <taxon>Clostridia</taxon>
        <taxon>Lachnospirales</taxon>
        <taxon>Lachnospiraceae</taxon>
        <taxon>Mediterraneibacter</taxon>
    </lineage>
</organism>
<accession>B5CRQ5</accession>
<evidence type="ECO:0008006" key="3">
    <source>
        <dbReference type="Google" id="ProtNLM"/>
    </source>
</evidence>
<reference evidence="1 2" key="1">
    <citation type="submission" date="2008-08" db="EMBL/GenBank/DDBJ databases">
        <title>Draft genome sequence of Ruminococcus lactaris ATCC 29176.</title>
        <authorList>
            <person name="Sudarsanam P."/>
            <person name="Ley R."/>
            <person name="Guruge J."/>
            <person name="Turnbaugh P.J."/>
            <person name="Mahowald M."/>
            <person name="Liep D."/>
            <person name="Gordon J."/>
        </authorList>
    </citation>
    <scope>NUCLEOTIDE SEQUENCE [LARGE SCALE GENOMIC DNA]</scope>
    <source>
        <strain evidence="1 2">ATCC 29176</strain>
    </source>
</reference>
<dbReference type="SUPFAM" id="SSF56784">
    <property type="entry name" value="HAD-like"/>
    <property type="match status" value="1"/>
</dbReference>
<dbReference type="InterPro" id="IPR036412">
    <property type="entry name" value="HAD-like_sf"/>
</dbReference>
<dbReference type="eggNOG" id="COG1011">
    <property type="taxonomic scope" value="Bacteria"/>
</dbReference>
<dbReference type="AlphaFoldDB" id="B5CRQ5"/>
<dbReference type="RefSeq" id="WP_005612342.1">
    <property type="nucleotide sequence ID" value="NZ_CP102292.1"/>
</dbReference>
<gene>
    <name evidence="1" type="ORF">RUMLAC_02156</name>
</gene>
<evidence type="ECO:0000313" key="2">
    <source>
        <dbReference type="Proteomes" id="UP000003254"/>
    </source>
</evidence>
<sequence>MDKSRNYKNYVFDLYGTLVDIHTDEEQELLWEKLALFYGYYDAVYEPER</sequence>
<protein>
    <recommendedName>
        <fullName evidence="3">Haloacid dehalogenase-like hydrolase</fullName>
    </recommendedName>
</protein>
<proteinExistence type="predicted"/>
<dbReference type="HOGENOM" id="CLU_3140354_0_0_9"/>
<dbReference type="GeneID" id="77334111"/>
<keyword evidence="2" id="KW-1185">Reference proteome</keyword>
<name>B5CRQ5_9FIRM</name>
<dbReference type="Proteomes" id="UP000003254">
    <property type="component" value="Unassembled WGS sequence"/>
</dbReference>
<evidence type="ECO:0000313" key="1">
    <source>
        <dbReference type="EMBL" id="EDY31993.1"/>
    </source>
</evidence>
<comment type="caution">
    <text evidence="1">The sequence shown here is derived from an EMBL/GenBank/DDBJ whole genome shotgun (WGS) entry which is preliminary data.</text>
</comment>
<dbReference type="EMBL" id="ABOU02000048">
    <property type="protein sequence ID" value="EDY31993.1"/>
    <property type="molecule type" value="Genomic_DNA"/>
</dbReference>